<reference evidence="10 11" key="1">
    <citation type="submission" date="2020-08" db="EMBL/GenBank/DDBJ databases">
        <title>Sequencing the genomes of 1000 actinobacteria strains.</title>
        <authorList>
            <person name="Klenk H.-P."/>
        </authorList>
    </citation>
    <scope>NUCLEOTIDE SEQUENCE [LARGE SCALE GENOMIC DNA]</scope>
    <source>
        <strain evidence="10 11">DSM 45809</strain>
    </source>
</reference>
<keyword evidence="6 8" id="KW-1133">Transmembrane helix</keyword>
<keyword evidence="2" id="KW-1003">Cell membrane</keyword>
<feature type="transmembrane region" description="Helical" evidence="8">
    <location>
        <begin position="218"/>
        <end position="237"/>
    </location>
</feature>
<dbReference type="EMBL" id="JACHNB010000001">
    <property type="protein sequence ID" value="MBB4744808.1"/>
    <property type="molecule type" value="Genomic_DNA"/>
</dbReference>
<dbReference type="GO" id="GO:0016763">
    <property type="term" value="F:pentosyltransferase activity"/>
    <property type="evidence" value="ECO:0007669"/>
    <property type="project" value="TreeGrafter"/>
</dbReference>
<keyword evidence="3 10" id="KW-0328">Glycosyltransferase</keyword>
<feature type="transmembrane region" description="Helical" evidence="8">
    <location>
        <begin position="62"/>
        <end position="82"/>
    </location>
</feature>
<name>A0A7W7H6A9_9ACTN</name>
<protein>
    <submittedName>
        <fullName evidence="10">Mannosyltransferase</fullName>
        <ecNumber evidence="10">2.4.1.-</ecNumber>
    </submittedName>
</protein>
<sequence length="502" mass="54653">MIDLQTAAPPAATTSTTGRVRAVLPGVLCGLLMLAVALRHATRPRLSWDEVTSAEVSQRTVGEIWTLIHHVDAVFGAYYWFLHFWTAIFGDGELSLRLPSILAMAGAVGLAAELGRRLFSPLIGLVSGLILVIIPNTSRYAAEARPYAFVCFFSVLALLVLIELVTGKPRISLWVAYAVTILLLGGFHLVSLTTLAAHAVVVGIAAWRRHDRRLVRTWLLTVTLAILPLLPLVRFGTQQDGTQLHWVKPITVAGVRAMPTDIVGSSRLVWLLIGLAVLAAWRPARRLAPIAVLALAPFTVVAVVSALASPMWVARYMLVVLTPLAILAAVALVADTPEPRSVRELLGGRFFRIGAVLLLLAFVALPAQQDIRRPTAKNGPDYRGLARLVGEYQQPGDVIVYPPKNRAMRAGMDYYLSRLPARPADVLFKTPAAQTGLLTADEFTDDAARVAGAPEVWLIVADQRPDPLGARPGLRQLLTTQYTEAGRWHKKHATAVLYRRKG</sequence>
<feature type="transmembrane region" description="Helical" evidence="8">
    <location>
        <begin position="147"/>
        <end position="167"/>
    </location>
</feature>
<evidence type="ECO:0000256" key="6">
    <source>
        <dbReference type="ARBA" id="ARBA00022989"/>
    </source>
</evidence>
<evidence type="ECO:0000259" key="9">
    <source>
        <dbReference type="Pfam" id="PF13231"/>
    </source>
</evidence>
<dbReference type="EC" id="2.4.1.-" evidence="10"/>
<feature type="transmembrane region" description="Helical" evidence="8">
    <location>
        <begin position="346"/>
        <end position="365"/>
    </location>
</feature>
<evidence type="ECO:0000256" key="2">
    <source>
        <dbReference type="ARBA" id="ARBA00022475"/>
    </source>
</evidence>
<dbReference type="InterPro" id="IPR050297">
    <property type="entry name" value="LipidA_mod_glycosyltrf_83"/>
</dbReference>
<dbReference type="GO" id="GO:0010041">
    <property type="term" value="P:response to iron(III) ion"/>
    <property type="evidence" value="ECO:0007669"/>
    <property type="project" value="TreeGrafter"/>
</dbReference>
<dbReference type="PANTHER" id="PTHR33908">
    <property type="entry name" value="MANNOSYLTRANSFERASE YKCB-RELATED"/>
    <property type="match status" value="1"/>
</dbReference>
<feature type="transmembrane region" description="Helical" evidence="8">
    <location>
        <begin position="22"/>
        <end position="42"/>
    </location>
</feature>
<dbReference type="GO" id="GO:0009103">
    <property type="term" value="P:lipopolysaccharide biosynthetic process"/>
    <property type="evidence" value="ECO:0007669"/>
    <property type="project" value="UniProtKB-ARBA"/>
</dbReference>
<comment type="subcellular location">
    <subcellularLocation>
        <location evidence="1">Cell membrane</location>
        <topology evidence="1">Multi-pass membrane protein</topology>
    </subcellularLocation>
</comment>
<keyword evidence="7 8" id="KW-0472">Membrane</keyword>
<evidence type="ECO:0000256" key="3">
    <source>
        <dbReference type="ARBA" id="ARBA00022676"/>
    </source>
</evidence>
<dbReference type="RefSeq" id="WP_185044932.1">
    <property type="nucleotide sequence ID" value="NZ_BOMR01000019.1"/>
</dbReference>
<evidence type="ECO:0000256" key="7">
    <source>
        <dbReference type="ARBA" id="ARBA00023136"/>
    </source>
</evidence>
<accession>A0A7W7H6A9</accession>
<organism evidence="10 11">
    <name type="scientific">Actinoplanes octamycinicus</name>
    <dbReference type="NCBI Taxonomy" id="135948"/>
    <lineage>
        <taxon>Bacteria</taxon>
        <taxon>Bacillati</taxon>
        <taxon>Actinomycetota</taxon>
        <taxon>Actinomycetes</taxon>
        <taxon>Micromonosporales</taxon>
        <taxon>Micromonosporaceae</taxon>
        <taxon>Actinoplanes</taxon>
    </lineage>
</organism>
<feature type="transmembrane region" description="Helical" evidence="8">
    <location>
        <begin position="262"/>
        <end position="281"/>
    </location>
</feature>
<keyword evidence="4 10" id="KW-0808">Transferase</keyword>
<evidence type="ECO:0000256" key="1">
    <source>
        <dbReference type="ARBA" id="ARBA00004651"/>
    </source>
</evidence>
<dbReference type="Pfam" id="PF13231">
    <property type="entry name" value="PMT_2"/>
    <property type="match status" value="1"/>
</dbReference>
<proteinExistence type="predicted"/>
<keyword evidence="11" id="KW-1185">Reference proteome</keyword>
<evidence type="ECO:0000256" key="4">
    <source>
        <dbReference type="ARBA" id="ARBA00022679"/>
    </source>
</evidence>
<feature type="transmembrane region" description="Helical" evidence="8">
    <location>
        <begin position="288"/>
        <end position="308"/>
    </location>
</feature>
<evidence type="ECO:0000256" key="8">
    <source>
        <dbReference type="SAM" id="Phobius"/>
    </source>
</evidence>
<keyword evidence="5 8" id="KW-0812">Transmembrane</keyword>
<evidence type="ECO:0000256" key="5">
    <source>
        <dbReference type="ARBA" id="ARBA00022692"/>
    </source>
</evidence>
<dbReference type="Proteomes" id="UP000546162">
    <property type="component" value="Unassembled WGS sequence"/>
</dbReference>
<feature type="transmembrane region" description="Helical" evidence="8">
    <location>
        <begin position="173"/>
        <end position="206"/>
    </location>
</feature>
<feature type="transmembrane region" description="Helical" evidence="8">
    <location>
        <begin position="314"/>
        <end position="334"/>
    </location>
</feature>
<gene>
    <name evidence="10" type="ORF">BJY16_008267</name>
</gene>
<dbReference type="InterPro" id="IPR038731">
    <property type="entry name" value="RgtA/B/C-like"/>
</dbReference>
<dbReference type="GO" id="GO:0005886">
    <property type="term" value="C:plasma membrane"/>
    <property type="evidence" value="ECO:0007669"/>
    <property type="project" value="UniProtKB-SubCell"/>
</dbReference>
<dbReference type="PANTHER" id="PTHR33908:SF3">
    <property type="entry name" value="UNDECAPRENYL PHOSPHATE-ALPHA-4-AMINO-4-DEOXY-L-ARABINOSE ARABINOSYL TRANSFERASE"/>
    <property type="match status" value="1"/>
</dbReference>
<feature type="domain" description="Glycosyltransferase RgtA/B/C/D-like" evidence="9">
    <location>
        <begin position="78"/>
        <end position="230"/>
    </location>
</feature>
<comment type="caution">
    <text evidence="10">The sequence shown here is derived from an EMBL/GenBank/DDBJ whole genome shotgun (WGS) entry which is preliminary data.</text>
</comment>
<evidence type="ECO:0000313" key="11">
    <source>
        <dbReference type="Proteomes" id="UP000546162"/>
    </source>
</evidence>
<evidence type="ECO:0000313" key="10">
    <source>
        <dbReference type="EMBL" id="MBB4744808.1"/>
    </source>
</evidence>
<feature type="transmembrane region" description="Helical" evidence="8">
    <location>
        <begin position="118"/>
        <end position="135"/>
    </location>
</feature>
<dbReference type="AlphaFoldDB" id="A0A7W7H6A9"/>